<feature type="domain" description="LRAT" evidence="7">
    <location>
        <begin position="87"/>
        <end position="194"/>
    </location>
</feature>
<dbReference type="GO" id="GO:0004623">
    <property type="term" value="F:phospholipase A2 activity"/>
    <property type="evidence" value="ECO:0007669"/>
    <property type="project" value="TreeGrafter"/>
</dbReference>
<evidence type="ECO:0000256" key="1">
    <source>
        <dbReference type="ARBA" id="ARBA00007824"/>
    </source>
</evidence>
<sequence>MALVSPIGKVKREKIWEVVGNDNVKVNNLLDDKYQPRNSYIIVKEACSMVGREMPYCIVTRNCEHFVTDLRYGKAESRQIDAKPGDLIEIDRGIYQHWAIYIGGMEVVHLTTPNGDIALETIGKVKREKIWKVVGNDRFKINNLLDDKYQPRERDIIVKEACSMVGLKMRYSIVNSNCEHFVTDLRYGIPESRQVTTAAAIGGAVVVGVGIVAIGALLASWLKDDNKEEKREERREPRREPRRHYNWQQ</sequence>
<reference evidence="8 9" key="1">
    <citation type="submission" date="2019-06" db="EMBL/GenBank/DDBJ databases">
        <title>A chromosome-scale genome assembly of the European perch, Perca fluviatilis.</title>
        <authorList>
            <person name="Roques C."/>
            <person name="Zahm M."/>
            <person name="Cabau C."/>
            <person name="Klopp C."/>
            <person name="Bouchez O."/>
            <person name="Donnadieu C."/>
            <person name="Kuhl H."/>
            <person name="Gislard M."/>
            <person name="Guendouz S."/>
            <person name="Journot L."/>
            <person name="Haffray P."/>
            <person name="Bestin A."/>
            <person name="Morvezen R."/>
            <person name="Feron R."/>
            <person name="Wen M."/>
            <person name="Jouanno E."/>
            <person name="Herpin A."/>
            <person name="Schartl M."/>
            <person name="Postlethwait J."/>
            <person name="Schaerlinger B."/>
            <person name="Chardard D."/>
            <person name="Lecocq T."/>
            <person name="Poncet C."/>
            <person name="Jaffrelo L."/>
            <person name="Lampietro C."/>
            <person name="Guiguen Y."/>
        </authorList>
    </citation>
    <scope>NUCLEOTIDE SEQUENCE [LARGE SCALE GENOMIC DNA]</scope>
    <source>
        <tissue evidence="8">Blood</tissue>
    </source>
</reference>
<name>A0A6A5E816_PERFL</name>
<comment type="caution">
    <text evidence="8">The sequence shown here is derived from an EMBL/GenBank/DDBJ whole genome shotgun (WGS) entry which is preliminary data.</text>
</comment>
<gene>
    <name evidence="8" type="ORF">PFLUV_G00229000</name>
</gene>
<comment type="similarity">
    <text evidence="1">Belongs to the H-rev107 family.</text>
</comment>
<accession>A0A6A5E816</accession>
<dbReference type="Proteomes" id="UP000465112">
    <property type="component" value="Chromosome 20"/>
</dbReference>
<feature type="compositionally biased region" description="Basic and acidic residues" evidence="5">
    <location>
        <begin position="226"/>
        <end position="239"/>
    </location>
</feature>
<dbReference type="PANTHER" id="PTHR13943">
    <property type="entry name" value="HRAS-LIKE SUPPRESSOR - RELATED"/>
    <property type="match status" value="1"/>
</dbReference>
<dbReference type="InterPro" id="IPR007053">
    <property type="entry name" value="LRAT_dom"/>
</dbReference>
<dbReference type="InterPro" id="IPR051496">
    <property type="entry name" value="H-rev107_PLA/AT"/>
</dbReference>
<dbReference type="PROSITE" id="PS51934">
    <property type="entry name" value="LRAT"/>
    <property type="match status" value="2"/>
</dbReference>
<feature type="transmembrane region" description="Helical" evidence="6">
    <location>
        <begin position="199"/>
        <end position="222"/>
    </location>
</feature>
<proteinExistence type="inferred from homology"/>
<dbReference type="GO" id="GO:0016410">
    <property type="term" value="F:N-acyltransferase activity"/>
    <property type="evidence" value="ECO:0007669"/>
    <property type="project" value="TreeGrafter"/>
</dbReference>
<feature type="region of interest" description="Disordered" evidence="5">
    <location>
        <begin position="226"/>
        <end position="249"/>
    </location>
</feature>
<feature type="domain" description="LRAT" evidence="7">
    <location>
        <begin position="1"/>
        <end position="79"/>
    </location>
</feature>
<evidence type="ECO:0000256" key="2">
    <source>
        <dbReference type="ARBA" id="ARBA00022679"/>
    </source>
</evidence>
<evidence type="ECO:0000256" key="4">
    <source>
        <dbReference type="ARBA" id="ARBA00023098"/>
    </source>
</evidence>
<dbReference type="AlphaFoldDB" id="A0A6A5E816"/>
<keyword evidence="6" id="KW-0812">Transmembrane</keyword>
<dbReference type="PANTHER" id="PTHR13943:SF31">
    <property type="entry name" value="PHOSPHOLIPASE A AND ACYLTRANSFERASE 3"/>
    <property type="match status" value="1"/>
</dbReference>
<keyword evidence="6" id="KW-0472">Membrane</keyword>
<feature type="compositionally biased region" description="Basic residues" evidence="5">
    <location>
        <begin position="240"/>
        <end position="249"/>
    </location>
</feature>
<dbReference type="Pfam" id="PF04970">
    <property type="entry name" value="LRAT"/>
    <property type="match status" value="2"/>
</dbReference>
<dbReference type="GO" id="GO:0070292">
    <property type="term" value="P:N-acylphosphatidylethanolamine metabolic process"/>
    <property type="evidence" value="ECO:0007669"/>
    <property type="project" value="TreeGrafter"/>
</dbReference>
<keyword evidence="2" id="KW-0808">Transferase</keyword>
<evidence type="ECO:0000256" key="5">
    <source>
        <dbReference type="SAM" id="MobiDB-lite"/>
    </source>
</evidence>
<dbReference type="Gene3D" id="3.90.1720.10">
    <property type="entry name" value="endopeptidase domain like (from Nostoc punctiforme)"/>
    <property type="match status" value="2"/>
</dbReference>
<keyword evidence="6" id="KW-1133">Transmembrane helix</keyword>
<keyword evidence="4" id="KW-0443">Lipid metabolism</keyword>
<evidence type="ECO:0000259" key="7">
    <source>
        <dbReference type="PROSITE" id="PS51934"/>
    </source>
</evidence>
<evidence type="ECO:0000313" key="8">
    <source>
        <dbReference type="EMBL" id="KAF1374429.1"/>
    </source>
</evidence>
<organism evidence="8 9">
    <name type="scientific">Perca fluviatilis</name>
    <name type="common">European perch</name>
    <dbReference type="NCBI Taxonomy" id="8168"/>
    <lineage>
        <taxon>Eukaryota</taxon>
        <taxon>Metazoa</taxon>
        <taxon>Chordata</taxon>
        <taxon>Craniata</taxon>
        <taxon>Vertebrata</taxon>
        <taxon>Euteleostomi</taxon>
        <taxon>Actinopterygii</taxon>
        <taxon>Neopterygii</taxon>
        <taxon>Teleostei</taxon>
        <taxon>Neoteleostei</taxon>
        <taxon>Acanthomorphata</taxon>
        <taxon>Eupercaria</taxon>
        <taxon>Perciformes</taxon>
        <taxon>Percoidei</taxon>
        <taxon>Percidae</taxon>
        <taxon>Percinae</taxon>
        <taxon>Perca</taxon>
    </lineage>
</organism>
<protein>
    <recommendedName>
        <fullName evidence="7">LRAT domain-containing protein</fullName>
    </recommendedName>
</protein>
<keyword evidence="3" id="KW-0378">Hydrolase</keyword>
<evidence type="ECO:0000256" key="3">
    <source>
        <dbReference type="ARBA" id="ARBA00022801"/>
    </source>
</evidence>
<evidence type="ECO:0000313" key="9">
    <source>
        <dbReference type="Proteomes" id="UP000465112"/>
    </source>
</evidence>
<dbReference type="GO" id="GO:0008970">
    <property type="term" value="F:phospholipase A1 activity"/>
    <property type="evidence" value="ECO:0007669"/>
    <property type="project" value="TreeGrafter"/>
</dbReference>
<dbReference type="EMBL" id="VHII01000020">
    <property type="protein sequence ID" value="KAF1374429.1"/>
    <property type="molecule type" value="Genomic_DNA"/>
</dbReference>
<keyword evidence="9" id="KW-1185">Reference proteome</keyword>
<dbReference type="GO" id="GO:0005737">
    <property type="term" value="C:cytoplasm"/>
    <property type="evidence" value="ECO:0007669"/>
    <property type="project" value="TreeGrafter"/>
</dbReference>
<evidence type="ECO:0000256" key="6">
    <source>
        <dbReference type="SAM" id="Phobius"/>
    </source>
</evidence>